<accession>A0A8X6FPF6</accession>
<evidence type="ECO:0000313" key="3">
    <source>
        <dbReference type="Proteomes" id="UP000887116"/>
    </source>
</evidence>
<sequence>MGMNPCYPCPPPHQKKRNSISKQNLTKPVFVCHKHAYPIRNQKIKNDNCVKVDDLGDPKKLAVFKASIHQRKKKKKIYVRCILKKNIKKRSPNMRKESLASAARNISSRCPRTGVEEKTPWGRTKGSHYGKWLSH</sequence>
<organism evidence="2 3">
    <name type="scientific">Trichonephila clavata</name>
    <name type="common">Joro spider</name>
    <name type="synonym">Nephila clavata</name>
    <dbReference type="NCBI Taxonomy" id="2740835"/>
    <lineage>
        <taxon>Eukaryota</taxon>
        <taxon>Metazoa</taxon>
        <taxon>Ecdysozoa</taxon>
        <taxon>Arthropoda</taxon>
        <taxon>Chelicerata</taxon>
        <taxon>Arachnida</taxon>
        <taxon>Araneae</taxon>
        <taxon>Araneomorphae</taxon>
        <taxon>Entelegynae</taxon>
        <taxon>Araneoidea</taxon>
        <taxon>Nephilidae</taxon>
        <taxon>Trichonephila</taxon>
    </lineage>
</organism>
<keyword evidence="3" id="KW-1185">Reference proteome</keyword>
<dbReference type="Proteomes" id="UP000887116">
    <property type="component" value="Unassembled WGS sequence"/>
</dbReference>
<evidence type="ECO:0000313" key="2">
    <source>
        <dbReference type="EMBL" id="GFQ85272.1"/>
    </source>
</evidence>
<dbReference type="EMBL" id="BMAO01022887">
    <property type="protein sequence ID" value="GFQ85272.1"/>
    <property type="molecule type" value="Genomic_DNA"/>
</dbReference>
<feature type="region of interest" description="Disordered" evidence="1">
    <location>
        <begin position="112"/>
        <end position="135"/>
    </location>
</feature>
<dbReference type="AlphaFoldDB" id="A0A8X6FPF6"/>
<proteinExistence type="predicted"/>
<feature type="region of interest" description="Disordered" evidence="1">
    <location>
        <begin position="1"/>
        <end position="22"/>
    </location>
</feature>
<gene>
    <name evidence="2" type="ORF">TNCT_89521</name>
</gene>
<evidence type="ECO:0000256" key="1">
    <source>
        <dbReference type="SAM" id="MobiDB-lite"/>
    </source>
</evidence>
<name>A0A8X6FPF6_TRICU</name>
<reference evidence="2" key="1">
    <citation type="submission" date="2020-07" db="EMBL/GenBank/DDBJ databases">
        <title>Multicomponent nature underlies the extraordinary mechanical properties of spider dragline silk.</title>
        <authorList>
            <person name="Kono N."/>
            <person name="Nakamura H."/>
            <person name="Mori M."/>
            <person name="Yoshida Y."/>
            <person name="Ohtoshi R."/>
            <person name="Malay A.D."/>
            <person name="Moran D.A.P."/>
            <person name="Tomita M."/>
            <person name="Numata K."/>
            <person name="Arakawa K."/>
        </authorList>
    </citation>
    <scope>NUCLEOTIDE SEQUENCE</scope>
</reference>
<comment type="caution">
    <text evidence="2">The sequence shown here is derived from an EMBL/GenBank/DDBJ whole genome shotgun (WGS) entry which is preliminary data.</text>
</comment>
<protein>
    <submittedName>
        <fullName evidence="2">Uncharacterized protein</fullName>
    </submittedName>
</protein>